<dbReference type="EMBL" id="AP013035">
    <property type="protein sequence ID" value="BAT71747.1"/>
    <property type="molecule type" value="Genomic_DNA"/>
</dbReference>
<evidence type="ECO:0000313" key="7">
    <source>
        <dbReference type="Proteomes" id="UP000063234"/>
    </source>
</evidence>
<dbReference type="SUPFAM" id="SSF46785">
    <property type="entry name" value="Winged helix' DNA-binding domain"/>
    <property type="match status" value="1"/>
</dbReference>
<dbReference type="InterPro" id="IPR000847">
    <property type="entry name" value="LysR_HTH_N"/>
</dbReference>
<dbReference type="AlphaFoldDB" id="A0A0S3QTV0"/>
<dbReference type="KEGG" id="ttk:TST_0947"/>
<keyword evidence="3" id="KW-0238">DNA-binding</keyword>
<evidence type="ECO:0000256" key="2">
    <source>
        <dbReference type="ARBA" id="ARBA00023015"/>
    </source>
</evidence>
<dbReference type="SUPFAM" id="SSF53850">
    <property type="entry name" value="Periplasmic binding protein-like II"/>
    <property type="match status" value="1"/>
</dbReference>
<feature type="domain" description="HTH lysR-type" evidence="5">
    <location>
        <begin position="1"/>
        <end position="58"/>
    </location>
</feature>
<proteinExistence type="inferred from homology"/>
<dbReference type="PANTHER" id="PTHR30126:SF64">
    <property type="entry name" value="HTH-TYPE TRANSCRIPTIONAL REGULATOR CITR"/>
    <property type="match status" value="1"/>
</dbReference>
<reference evidence="7" key="1">
    <citation type="journal article" date="2018" name="Science">
        <title>A primordial and reversible TCA cycle in a facultatively chemolithoautotrophic thermophile.</title>
        <authorList>
            <person name="Nunoura T."/>
            <person name="Chikaraishi Y."/>
            <person name="Izaki R."/>
            <person name="Suwa T."/>
            <person name="Sato T."/>
            <person name="Harada T."/>
            <person name="Mori K."/>
            <person name="Kato Y."/>
            <person name="Miyazaki M."/>
            <person name="Shimamura S."/>
            <person name="Yanagawa K."/>
            <person name="Shuto A."/>
            <person name="Ohkouchi N."/>
            <person name="Fujita N."/>
            <person name="Takaki Y."/>
            <person name="Atomi H."/>
            <person name="Takai K."/>
        </authorList>
    </citation>
    <scope>NUCLEOTIDE SEQUENCE [LARGE SCALE GENOMIC DNA]</scope>
    <source>
        <strain evidence="7">DSM 17441 / JCM 13301 / NBRC 103674 / ABI70S6</strain>
    </source>
</reference>
<dbReference type="Pfam" id="PF00126">
    <property type="entry name" value="HTH_1"/>
    <property type="match status" value="1"/>
</dbReference>
<dbReference type="Pfam" id="PF03466">
    <property type="entry name" value="LysR_substrate"/>
    <property type="match status" value="1"/>
</dbReference>
<name>A0A0S3QTV0_THET7</name>
<evidence type="ECO:0000256" key="1">
    <source>
        <dbReference type="ARBA" id="ARBA00009437"/>
    </source>
</evidence>
<dbReference type="Gene3D" id="1.10.10.10">
    <property type="entry name" value="Winged helix-like DNA-binding domain superfamily/Winged helix DNA-binding domain"/>
    <property type="match status" value="1"/>
</dbReference>
<dbReference type="PROSITE" id="PS50931">
    <property type="entry name" value="HTH_LYSR"/>
    <property type="match status" value="1"/>
</dbReference>
<organism evidence="6 7">
    <name type="scientific">Thermosulfidibacter takaii (strain DSM 17441 / JCM 13301 / NBRC 103674 / ABI70S6)</name>
    <dbReference type="NCBI Taxonomy" id="1298851"/>
    <lineage>
        <taxon>Bacteria</taxon>
        <taxon>Pseudomonadati</taxon>
        <taxon>Thermosulfidibacterota</taxon>
        <taxon>Thermosulfidibacteria</taxon>
        <taxon>Thermosulfidibacterales</taxon>
        <taxon>Thermosulfidibacteraceae</taxon>
    </lineage>
</organism>
<sequence>MELRHLEVFVEVAKAKSFTKAAENLGLSQPTVSLHLQNLEKELGVRLVDRDGRSIALTPAGKVFYPYAKEIVELKDKAILALKKFMGSVEGTFRIGASTVPGEYILPRILPRFMKEYPKTRFSIEVMDSEAINNAVAEGVFEMGFVGGKKDDERLEYQPFCKDKIVIVSLRNSSCPDRISLAYINELPLVFRERGSGTRKAFENALKDKGVDVSQLNVVAEVGSTTAVKEAVKSGMGCGVVSEISVEEELKSGLFKRVEIEDVEIERNFYIVTRRNRTLSPAIELFIDFVMKNKEGKPCQS</sequence>
<dbReference type="GO" id="GO:0003700">
    <property type="term" value="F:DNA-binding transcription factor activity"/>
    <property type="evidence" value="ECO:0007669"/>
    <property type="project" value="InterPro"/>
</dbReference>
<dbReference type="STRING" id="1298851.TST_0947"/>
<accession>A0A0S3QTV0</accession>
<dbReference type="FunFam" id="1.10.10.10:FF:000001">
    <property type="entry name" value="LysR family transcriptional regulator"/>
    <property type="match status" value="1"/>
</dbReference>
<evidence type="ECO:0000256" key="4">
    <source>
        <dbReference type="ARBA" id="ARBA00023163"/>
    </source>
</evidence>
<comment type="similarity">
    <text evidence="1">Belongs to the LysR transcriptional regulatory family.</text>
</comment>
<gene>
    <name evidence="6" type="ORF">TST_0947</name>
</gene>
<dbReference type="OrthoDB" id="9785745at2"/>
<dbReference type="Gene3D" id="3.40.190.290">
    <property type="match status" value="1"/>
</dbReference>
<dbReference type="RefSeq" id="WP_068549742.1">
    <property type="nucleotide sequence ID" value="NZ_AP013035.1"/>
</dbReference>
<protein>
    <submittedName>
        <fullName evidence="6">LysR family transcriptional regulator</fullName>
    </submittedName>
</protein>
<dbReference type="InterPro" id="IPR047788">
    <property type="entry name" value="LysR-like_Sec_metab"/>
</dbReference>
<dbReference type="PRINTS" id="PR00039">
    <property type="entry name" value="HTHLYSR"/>
</dbReference>
<dbReference type="Proteomes" id="UP000063234">
    <property type="component" value="Chromosome"/>
</dbReference>
<dbReference type="CDD" id="cd08420">
    <property type="entry name" value="PBP2_CysL_like"/>
    <property type="match status" value="1"/>
</dbReference>
<dbReference type="InterPro" id="IPR005119">
    <property type="entry name" value="LysR_subst-bd"/>
</dbReference>
<keyword evidence="2" id="KW-0805">Transcription regulation</keyword>
<dbReference type="InterPro" id="IPR036388">
    <property type="entry name" value="WH-like_DNA-bd_sf"/>
</dbReference>
<dbReference type="NCBIfam" id="NF040786">
    <property type="entry name" value="LysR_Sec_metab"/>
    <property type="match status" value="1"/>
</dbReference>
<evidence type="ECO:0000313" key="6">
    <source>
        <dbReference type="EMBL" id="BAT71747.1"/>
    </source>
</evidence>
<keyword evidence="7" id="KW-1185">Reference proteome</keyword>
<evidence type="ECO:0000256" key="3">
    <source>
        <dbReference type="ARBA" id="ARBA00023125"/>
    </source>
</evidence>
<evidence type="ECO:0000259" key="5">
    <source>
        <dbReference type="PROSITE" id="PS50931"/>
    </source>
</evidence>
<dbReference type="PANTHER" id="PTHR30126">
    <property type="entry name" value="HTH-TYPE TRANSCRIPTIONAL REGULATOR"/>
    <property type="match status" value="1"/>
</dbReference>
<keyword evidence="4" id="KW-0804">Transcription</keyword>
<dbReference type="GO" id="GO:0000976">
    <property type="term" value="F:transcription cis-regulatory region binding"/>
    <property type="evidence" value="ECO:0007669"/>
    <property type="project" value="TreeGrafter"/>
</dbReference>
<dbReference type="InterPro" id="IPR036390">
    <property type="entry name" value="WH_DNA-bd_sf"/>
</dbReference>